<keyword evidence="1" id="KW-1133">Transmembrane helix</keyword>
<evidence type="ECO:0000313" key="2">
    <source>
        <dbReference type="EMBL" id="TGK83271.1"/>
    </source>
</evidence>
<dbReference type="EMBL" id="RQFK01000023">
    <property type="protein sequence ID" value="TGK83271.1"/>
    <property type="molecule type" value="Genomic_DNA"/>
</dbReference>
<proteinExistence type="predicted"/>
<keyword evidence="3" id="KW-1185">Reference proteome</keyword>
<organism evidence="2 3">
    <name type="scientific">Leptospira noumeaensis</name>
    <dbReference type="NCBI Taxonomy" id="2484964"/>
    <lineage>
        <taxon>Bacteria</taxon>
        <taxon>Pseudomonadati</taxon>
        <taxon>Spirochaetota</taxon>
        <taxon>Spirochaetia</taxon>
        <taxon>Leptospirales</taxon>
        <taxon>Leptospiraceae</taxon>
        <taxon>Leptospira</taxon>
    </lineage>
</organism>
<dbReference type="AlphaFoldDB" id="A0A4R9IB06"/>
<evidence type="ECO:0000256" key="1">
    <source>
        <dbReference type="SAM" id="Phobius"/>
    </source>
</evidence>
<feature type="transmembrane region" description="Helical" evidence="1">
    <location>
        <begin position="15"/>
        <end position="37"/>
    </location>
</feature>
<dbReference type="Proteomes" id="UP000298009">
    <property type="component" value="Unassembled WGS sequence"/>
</dbReference>
<accession>A0A4R9IB06</accession>
<protein>
    <submittedName>
        <fullName evidence="2">Uncharacterized protein</fullName>
    </submittedName>
</protein>
<evidence type="ECO:0000313" key="3">
    <source>
        <dbReference type="Proteomes" id="UP000298009"/>
    </source>
</evidence>
<comment type="caution">
    <text evidence="2">The sequence shown here is derived from an EMBL/GenBank/DDBJ whole genome shotgun (WGS) entry which is preliminary data.</text>
</comment>
<gene>
    <name evidence="2" type="ORF">EHQ24_08025</name>
</gene>
<keyword evidence="1" id="KW-0472">Membrane</keyword>
<keyword evidence="1" id="KW-0812">Transmembrane</keyword>
<reference evidence="2" key="1">
    <citation type="journal article" date="2019" name="PLoS Negl. Trop. Dis.">
        <title>Revisiting the worldwide diversity of Leptospira species in the environment.</title>
        <authorList>
            <person name="Vincent A.T."/>
            <person name="Schiettekatte O."/>
            <person name="Bourhy P."/>
            <person name="Veyrier F.J."/>
            <person name="Picardeau M."/>
        </authorList>
    </citation>
    <scope>NUCLEOTIDE SEQUENCE [LARGE SCALE GENOMIC DNA]</scope>
    <source>
        <strain evidence="2">201800287</strain>
    </source>
</reference>
<sequence>MREIQIENRNFTTAISGLSFMVGFWAGPTGLTPLLVLPYTQYKNKNRVDVIQSEYESKYCDV</sequence>
<name>A0A4R9IB06_9LEPT</name>